<name>A0ABZ1JF26_9ACTN</name>
<proteinExistence type="predicted"/>
<protein>
    <submittedName>
        <fullName evidence="2">Uncharacterized protein</fullName>
    </submittedName>
</protein>
<evidence type="ECO:0000256" key="1">
    <source>
        <dbReference type="SAM" id="MobiDB-lite"/>
    </source>
</evidence>
<evidence type="ECO:0000313" key="2">
    <source>
        <dbReference type="EMBL" id="WTP50224.1"/>
    </source>
</evidence>
<dbReference type="RefSeq" id="WP_328937910.1">
    <property type="nucleotide sequence ID" value="NZ_CP108133.1"/>
</dbReference>
<feature type="region of interest" description="Disordered" evidence="1">
    <location>
        <begin position="137"/>
        <end position="165"/>
    </location>
</feature>
<reference evidence="2" key="1">
    <citation type="submission" date="2022-10" db="EMBL/GenBank/DDBJ databases">
        <title>The complete genomes of actinobacterial strains from the NBC collection.</title>
        <authorList>
            <person name="Joergensen T.S."/>
            <person name="Alvarez Arevalo M."/>
            <person name="Sterndorff E.B."/>
            <person name="Faurdal D."/>
            <person name="Vuksanovic O."/>
            <person name="Mourched A.-S."/>
            <person name="Charusanti P."/>
            <person name="Shaw S."/>
            <person name="Blin K."/>
            <person name="Weber T."/>
        </authorList>
    </citation>
    <scope>NUCLEOTIDE SEQUENCE</scope>
    <source>
        <strain evidence="2">NBC_00189</strain>
    </source>
</reference>
<organism evidence="2 3">
    <name type="scientific">Streptomyces tauricus</name>
    <dbReference type="NCBI Taxonomy" id="68274"/>
    <lineage>
        <taxon>Bacteria</taxon>
        <taxon>Bacillati</taxon>
        <taxon>Actinomycetota</taxon>
        <taxon>Actinomycetes</taxon>
        <taxon>Kitasatosporales</taxon>
        <taxon>Streptomycetaceae</taxon>
        <taxon>Streptomyces</taxon>
        <taxon>Streptomyces aurantiacus group</taxon>
    </lineage>
</organism>
<evidence type="ECO:0000313" key="3">
    <source>
        <dbReference type="Proteomes" id="UP001432166"/>
    </source>
</evidence>
<keyword evidence="3" id="KW-1185">Reference proteome</keyword>
<sequence length="189" mass="20608">MSEVRSVPADYGRSRLTVRTRWRATRCGRRDSHAGIGAGHYAQELAGGLATALGELRSGFTTRHAALIDRVREEAARIVTEYDRRDGDAPAALARFGGWVSQWRTEVAACQQRGLALTACAEQELAHYRAAYARAARQEEPPAAQSPRDAVLDGSWTGGPDWSLDDPSVRRALQILEQRLGPTAAQAGR</sequence>
<dbReference type="Proteomes" id="UP001432166">
    <property type="component" value="Chromosome"/>
</dbReference>
<gene>
    <name evidence="2" type="ORF">OG288_19075</name>
</gene>
<dbReference type="EMBL" id="CP108133">
    <property type="protein sequence ID" value="WTP50224.1"/>
    <property type="molecule type" value="Genomic_DNA"/>
</dbReference>
<accession>A0ABZ1JF26</accession>